<keyword evidence="3" id="KW-1185">Reference proteome</keyword>
<feature type="region of interest" description="Disordered" evidence="1">
    <location>
        <begin position="695"/>
        <end position="757"/>
    </location>
</feature>
<protein>
    <submittedName>
        <fullName evidence="2">Uncharacterized protein</fullName>
    </submittedName>
</protein>
<sequence>MPRICSQGSRHDLIEASRYFYAPWSLVQVQLLCDTSWKHLSPLFNRQSPSFRIYLHSLFDYSDYILSYLEIKSTQATIPNLASLVLSCTPSNHSALPSLAFLELFGMPFSNKNAPSTIPEQETIEFLLGERNEFSKAARRVKPLRKLSKEERAETRLVSLGKRTPTIQGDPFGVWCSWAGNVGHGEDEPDLSILKIEIMTPLFEELLAAGIRDVEEVRSIHSLLEIIPSTPLAEIPDTLSVGKTCKVVRDTPEELVITFELAARTVRLMQCKDLDVRDEASYNRSARAKSSQQNTDAQLQEDAMTPEVTQYIMAQLLTSCLTRDDFSDFEYLEGLQDGNGTSPNAHKDNEAFSKLRMTAQEHFWLHMSPEQREDAKRASVKCQYDDDSLLKSQLAVIKHNWHDAWKSQKRYPDFFRSYVVDQRAAKNVWEHIEEDIVIVVDRNSQVVFANVERLAQLLFGEHITDVLERCLDMWSFFTPLPFPESTRHVVDNYIRKIHPQLDPSKATVETLPNAKMAVAHYGCWAAQGDPHGRYIKRTRDCVAFPRKCDNPPLLLPKFSRAALGKAAAMIRFLVKPLDQSYYKDCTDILANTDESVKLLTDDPEPFISLFAFGVNGYTQRHRDKNDVAGGGSLCIPQLNLKVAYQPGACALIRGTALEHLVADYSGPRFFLIGTNHESVKRCAWRKLGRLAPLAPKRRREETESDSSGSDDDEDVMETTCINDGGDEDDEIQYTNRELHGAGALNESSPSVSDRSEN</sequence>
<dbReference type="AlphaFoldDB" id="A0A1J7K2B7"/>
<evidence type="ECO:0000313" key="3">
    <source>
        <dbReference type="Proteomes" id="UP000182658"/>
    </source>
</evidence>
<proteinExistence type="predicted"/>
<evidence type="ECO:0000313" key="2">
    <source>
        <dbReference type="EMBL" id="OIW34298.1"/>
    </source>
</evidence>
<organism evidence="2 3">
    <name type="scientific">Coniochaeta ligniaria NRRL 30616</name>
    <dbReference type="NCBI Taxonomy" id="1408157"/>
    <lineage>
        <taxon>Eukaryota</taxon>
        <taxon>Fungi</taxon>
        <taxon>Dikarya</taxon>
        <taxon>Ascomycota</taxon>
        <taxon>Pezizomycotina</taxon>
        <taxon>Sordariomycetes</taxon>
        <taxon>Sordariomycetidae</taxon>
        <taxon>Coniochaetales</taxon>
        <taxon>Coniochaetaceae</taxon>
        <taxon>Coniochaeta</taxon>
    </lineage>
</organism>
<gene>
    <name evidence="2" type="ORF">CONLIGDRAFT_688047</name>
</gene>
<dbReference type="EMBL" id="KV875093">
    <property type="protein sequence ID" value="OIW34298.1"/>
    <property type="molecule type" value="Genomic_DNA"/>
</dbReference>
<dbReference type="OrthoDB" id="4638065at2759"/>
<name>A0A1J7K2B7_9PEZI</name>
<dbReference type="Proteomes" id="UP000182658">
    <property type="component" value="Unassembled WGS sequence"/>
</dbReference>
<dbReference type="Gene3D" id="3.60.130.30">
    <property type="match status" value="1"/>
</dbReference>
<evidence type="ECO:0000256" key="1">
    <source>
        <dbReference type="SAM" id="MobiDB-lite"/>
    </source>
</evidence>
<dbReference type="InParanoid" id="A0A1J7K2B7"/>
<accession>A0A1J7K2B7</accession>
<feature type="compositionally biased region" description="Acidic residues" evidence="1">
    <location>
        <begin position="702"/>
        <end position="716"/>
    </location>
</feature>
<reference evidence="2 3" key="1">
    <citation type="submission" date="2016-10" db="EMBL/GenBank/DDBJ databases">
        <title>Draft genome sequence of Coniochaeta ligniaria NRRL30616, a lignocellulolytic fungus for bioabatement of inhibitors in plant biomass hydrolysates.</title>
        <authorList>
            <consortium name="DOE Joint Genome Institute"/>
            <person name="Jimenez D.J."/>
            <person name="Hector R.E."/>
            <person name="Riley R."/>
            <person name="Sun H."/>
            <person name="Grigoriev I.V."/>
            <person name="Van Elsas J.D."/>
            <person name="Nichols N.N."/>
        </authorList>
    </citation>
    <scope>NUCLEOTIDE SEQUENCE [LARGE SCALE GENOMIC DNA]</scope>
    <source>
        <strain evidence="2 3">NRRL 30616</strain>
    </source>
</reference>
<feature type="compositionally biased region" description="Polar residues" evidence="1">
    <location>
        <begin position="745"/>
        <end position="757"/>
    </location>
</feature>